<proteinExistence type="predicted"/>
<dbReference type="AlphaFoldDB" id="A0A0F9M281"/>
<organism evidence="1">
    <name type="scientific">marine sediment metagenome</name>
    <dbReference type="NCBI Taxonomy" id="412755"/>
    <lineage>
        <taxon>unclassified sequences</taxon>
        <taxon>metagenomes</taxon>
        <taxon>ecological metagenomes</taxon>
    </lineage>
</organism>
<gene>
    <name evidence="1" type="ORF">LCGC14_1144430</name>
</gene>
<reference evidence="1" key="1">
    <citation type="journal article" date="2015" name="Nature">
        <title>Complex archaea that bridge the gap between prokaryotes and eukaryotes.</title>
        <authorList>
            <person name="Spang A."/>
            <person name="Saw J.H."/>
            <person name="Jorgensen S.L."/>
            <person name="Zaremba-Niedzwiedzka K."/>
            <person name="Martijn J."/>
            <person name="Lind A.E."/>
            <person name="van Eijk R."/>
            <person name="Schleper C."/>
            <person name="Guy L."/>
            <person name="Ettema T.J."/>
        </authorList>
    </citation>
    <scope>NUCLEOTIDE SEQUENCE</scope>
</reference>
<feature type="non-terminal residue" evidence="1">
    <location>
        <position position="31"/>
    </location>
</feature>
<protein>
    <submittedName>
        <fullName evidence="1">Uncharacterized protein</fullName>
    </submittedName>
</protein>
<name>A0A0F9M281_9ZZZZ</name>
<evidence type="ECO:0000313" key="1">
    <source>
        <dbReference type="EMBL" id="KKM99793.1"/>
    </source>
</evidence>
<dbReference type="EMBL" id="LAZR01005457">
    <property type="protein sequence ID" value="KKM99793.1"/>
    <property type="molecule type" value="Genomic_DNA"/>
</dbReference>
<accession>A0A0F9M281</accession>
<sequence length="31" mass="3690">MRKRSLLIVEWEDITGRSTWHSEEDAEKADT</sequence>
<comment type="caution">
    <text evidence="1">The sequence shown here is derived from an EMBL/GenBank/DDBJ whole genome shotgun (WGS) entry which is preliminary data.</text>
</comment>